<evidence type="ECO:0008006" key="3">
    <source>
        <dbReference type="Google" id="ProtNLM"/>
    </source>
</evidence>
<evidence type="ECO:0000313" key="2">
    <source>
        <dbReference type="Proteomes" id="UP000431264"/>
    </source>
</evidence>
<dbReference type="EMBL" id="WQLW01000004">
    <property type="protein sequence ID" value="MVO09043.1"/>
    <property type="molecule type" value="Genomic_DNA"/>
</dbReference>
<dbReference type="Proteomes" id="UP000431264">
    <property type="component" value="Unassembled WGS sequence"/>
</dbReference>
<accession>A0A6I4IH80</accession>
<sequence length="150" mass="18188">MKKDNLFLEEIYRVLKPNGTLILSTPNKEKTITKNPWHIREYNDVELKKILKSKHFKVEKEYGIFGNQKVENYFEMNKINTLKIIRLDFFNIRRFLPPFLYKIIYEFFNRVNRIQLMKKNPVICSSITHQDFNIANYSKDCLDLFFVVKK</sequence>
<proteinExistence type="predicted"/>
<dbReference type="RefSeq" id="WP_140997428.1">
    <property type="nucleotide sequence ID" value="NZ_VDCZ01000004.1"/>
</dbReference>
<dbReference type="AlphaFoldDB" id="A0A6I4IH80"/>
<comment type="caution">
    <text evidence="1">The sequence shown here is derived from an EMBL/GenBank/DDBJ whole genome shotgun (WGS) entry which is preliminary data.</text>
</comment>
<dbReference type="OrthoDB" id="9789123at2"/>
<keyword evidence="2" id="KW-1185">Reference proteome</keyword>
<name>A0A6I4IH80_9FLAO</name>
<dbReference type="SUPFAM" id="SSF53335">
    <property type="entry name" value="S-adenosyl-L-methionine-dependent methyltransferases"/>
    <property type="match status" value="1"/>
</dbReference>
<reference evidence="2" key="1">
    <citation type="submission" date="2019-05" db="EMBL/GenBank/DDBJ databases">
        <title>Flavobacterium profundi sp. nov., isolated from a deep-sea seamount.</title>
        <authorList>
            <person name="Zhang D.-C."/>
        </authorList>
    </citation>
    <scope>NUCLEOTIDE SEQUENCE [LARGE SCALE GENOMIC DNA]</scope>
    <source>
        <strain evidence="2">TP390</strain>
    </source>
</reference>
<protein>
    <recommendedName>
        <fullName evidence="3">Methyltransferase type 11 domain-containing protein</fullName>
    </recommendedName>
</protein>
<organism evidence="1 2">
    <name type="scientific">Flavobacterium profundi</name>
    <dbReference type="NCBI Taxonomy" id="1774945"/>
    <lineage>
        <taxon>Bacteria</taxon>
        <taxon>Pseudomonadati</taxon>
        <taxon>Bacteroidota</taxon>
        <taxon>Flavobacteriia</taxon>
        <taxon>Flavobacteriales</taxon>
        <taxon>Flavobacteriaceae</taxon>
        <taxon>Flavobacterium</taxon>
    </lineage>
</organism>
<dbReference type="InterPro" id="IPR029063">
    <property type="entry name" value="SAM-dependent_MTases_sf"/>
</dbReference>
<gene>
    <name evidence="1" type="ORF">GOQ30_07670</name>
</gene>
<dbReference type="Gene3D" id="3.40.50.150">
    <property type="entry name" value="Vaccinia Virus protein VP39"/>
    <property type="match status" value="1"/>
</dbReference>
<evidence type="ECO:0000313" key="1">
    <source>
        <dbReference type="EMBL" id="MVO09043.1"/>
    </source>
</evidence>